<keyword evidence="1 3" id="KW-0378">Hydrolase</keyword>
<evidence type="ECO:0000256" key="2">
    <source>
        <dbReference type="ARBA" id="ARBA00023080"/>
    </source>
</evidence>
<dbReference type="Pfam" id="PF22769">
    <property type="entry name" value="DCD"/>
    <property type="match status" value="1"/>
</dbReference>
<dbReference type="GO" id="GO:0008829">
    <property type="term" value="F:dCTP deaminase activity"/>
    <property type="evidence" value="ECO:0007669"/>
    <property type="project" value="InterPro"/>
</dbReference>
<proteinExistence type="predicted"/>
<dbReference type="CDD" id="cd07557">
    <property type="entry name" value="trimeric_dUTPase"/>
    <property type="match status" value="1"/>
</dbReference>
<keyword evidence="2" id="KW-0546">Nucleotide metabolism</keyword>
<dbReference type="AlphaFoldDB" id="A0A833DSG5"/>
<accession>A0A833DSG5</accession>
<reference evidence="3" key="1">
    <citation type="journal article" date="2020" name="ISME J.">
        <title>Gammaproteobacteria mediating utilization of methyl-, sulfur- and petroleum organic compounds in deep ocean hydrothermal plumes.</title>
        <authorList>
            <person name="Zhou Z."/>
            <person name="Liu Y."/>
            <person name="Pan J."/>
            <person name="Cron B.R."/>
            <person name="Toner B.M."/>
            <person name="Anantharaman K."/>
            <person name="Breier J.A."/>
            <person name="Dick G.J."/>
            <person name="Li M."/>
        </authorList>
    </citation>
    <scope>NUCLEOTIDE SEQUENCE</scope>
    <source>
        <strain evidence="3">SZUA-1385</strain>
    </source>
</reference>
<dbReference type="InterPro" id="IPR011962">
    <property type="entry name" value="dCTP_deaminase"/>
</dbReference>
<dbReference type="GO" id="GO:0006229">
    <property type="term" value="P:dUTP biosynthetic process"/>
    <property type="evidence" value="ECO:0007669"/>
    <property type="project" value="InterPro"/>
</dbReference>
<sequence>MIIGPKVSKKFIEIMDDKQLQQCGIDLRVGEIYRLSGEGVLDYTNEKRKLPKYQKIFFSEKDIKISLDKGIYLVKVADKLTIPKDMAGFAYPRSSLLRMGCTLHTAVHDPGYEGNPIYLMEVLNPITIYRYARIAQIVYIKCSDTIGTYCGAYQEKE</sequence>
<dbReference type="Gene3D" id="2.70.40.10">
    <property type="match status" value="1"/>
</dbReference>
<organism evidence="3 4">
    <name type="scientific">Methanothermococcus okinawensis</name>
    <dbReference type="NCBI Taxonomy" id="155863"/>
    <lineage>
        <taxon>Archaea</taxon>
        <taxon>Methanobacteriati</taxon>
        <taxon>Methanobacteriota</taxon>
        <taxon>Methanomada group</taxon>
        <taxon>Methanococci</taxon>
        <taxon>Methanococcales</taxon>
        <taxon>Methanococcaceae</taxon>
        <taxon>Methanothermococcus</taxon>
    </lineage>
</organism>
<dbReference type="PANTHER" id="PTHR42680:SF1">
    <property type="entry name" value="DEOXYURIDINE 5'-TRIPHOSPHATE NUCLEOTIDOHYDROLASE"/>
    <property type="match status" value="1"/>
</dbReference>
<dbReference type="SUPFAM" id="SSF51283">
    <property type="entry name" value="dUTPase-like"/>
    <property type="match status" value="1"/>
</dbReference>
<dbReference type="Proteomes" id="UP000605144">
    <property type="component" value="Unassembled WGS sequence"/>
</dbReference>
<dbReference type="NCBIfam" id="NF002598">
    <property type="entry name" value="PRK02253.1"/>
    <property type="match status" value="1"/>
</dbReference>
<gene>
    <name evidence="3" type="ORF">EYG76_05330</name>
</gene>
<dbReference type="PANTHER" id="PTHR42680">
    <property type="entry name" value="DCTP DEAMINASE"/>
    <property type="match status" value="1"/>
</dbReference>
<protein>
    <submittedName>
        <fullName evidence="3">Deoxyuridine 5'-triphosphate nucleotidohydrolase</fullName>
    </submittedName>
</protein>
<evidence type="ECO:0000313" key="4">
    <source>
        <dbReference type="Proteomes" id="UP000605144"/>
    </source>
</evidence>
<dbReference type="EMBL" id="DQSV01000099">
    <property type="protein sequence ID" value="HIP17697.1"/>
    <property type="molecule type" value="Genomic_DNA"/>
</dbReference>
<name>A0A833DSG5_9EURY</name>
<dbReference type="InterPro" id="IPR033704">
    <property type="entry name" value="dUTPase_trimeric"/>
</dbReference>
<comment type="caution">
    <text evidence="3">The sequence shown here is derived from an EMBL/GenBank/DDBJ whole genome shotgun (WGS) entry which is preliminary data.</text>
</comment>
<dbReference type="InterPro" id="IPR036157">
    <property type="entry name" value="dUTPase-like_sf"/>
</dbReference>
<evidence type="ECO:0000256" key="1">
    <source>
        <dbReference type="ARBA" id="ARBA00022801"/>
    </source>
</evidence>
<evidence type="ECO:0000313" key="3">
    <source>
        <dbReference type="EMBL" id="HIP17697.1"/>
    </source>
</evidence>